<evidence type="ECO:0000256" key="3">
    <source>
        <dbReference type="ARBA" id="ARBA00022705"/>
    </source>
</evidence>
<dbReference type="EC" id="3.1.-.-" evidence="15"/>
<gene>
    <name evidence="18" type="ORF">CXQ85_004940</name>
</gene>
<dbReference type="GO" id="GO:0005654">
    <property type="term" value="C:nucleoplasm"/>
    <property type="evidence" value="ECO:0007669"/>
    <property type="project" value="UniProtKB-SubCell"/>
</dbReference>
<comment type="function">
    <text evidence="15">Structure-specific nuclease with 5'-flap endonuclease and 5'-3' exonuclease activities involved in DNA replication and repair. During DNA replication, cleaves the 5'-overhanging flap structure that is generated by displacement synthesis when DNA polymerase encounters the 5'-end of a downstream Okazaki fragment. It enters the flap from the 5'-end and then tracks to cleave the flap base, leaving a nick for ligation. Also involved in the long patch base excision repair (LP-BER) pathway, by cleaving within the apurinic/apyrimidinic (AP) site-terminated flap. Acts as a genome stabilization factor that prevents flaps from equilibrating into structures that lead to duplications and deletions. Also possesses 5'-3' exonuclease activity on nicked or gapped double-stranded DNA, and exhibits RNase H activity. Also involved in replication and repair of rDNA and in repairing mitochondrial DNA.</text>
</comment>
<keyword evidence="19" id="KW-1185">Reference proteome</keyword>
<dbReference type="FunFam" id="3.40.50.1010:FF:000003">
    <property type="entry name" value="Flap endonuclease 1"/>
    <property type="match status" value="1"/>
</dbReference>
<dbReference type="PANTHER" id="PTHR11081:SF9">
    <property type="entry name" value="FLAP ENDONUCLEASE 1"/>
    <property type="match status" value="1"/>
</dbReference>
<dbReference type="InterPro" id="IPR008918">
    <property type="entry name" value="HhH2"/>
</dbReference>
<sequence>MGVKAGLNQLVKEHAPGAFKEFTMKTLFGRKVAIDASMCLYQYLIAVRQQDGQQLTSEDGETTSHLSGMFYRTVRMVENGMKPMYVFDGKPPVLKGGELEKRMLKKQEALSKLEEIKETGTVEELLKHEKRTVRASRQQNEEAQKLLELMGIPYMIAPSEAEAQCAALAKGGKVFAAASEDMDTLCYEPPFLLRHLTVAEARKMPVDQIEYSEVLKGLDMDRSTFVDLCILLGCDYCETIKGVGPVTAFKLIKEHGSLENIVKKSALAEAKELFMNPEITKTASADEVDVKWEEPNVDGLVEFMVQQKGFNEDRIRSGAEKLKKALKGGTQGRLDGFFTVVKSAPAKKEPPIPRTRVRARRRLDVRIGVPNEGCQSYKLNSMKQADIIPSDEKSM</sequence>
<feature type="domain" description="XPG-I" evidence="16">
    <location>
        <begin position="148"/>
        <end position="220"/>
    </location>
</feature>
<accession>A0A2V1AX32</accession>
<dbReference type="EMBL" id="PKFO01000008">
    <property type="protein sequence ID" value="PVH22372.1"/>
    <property type="molecule type" value="Genomic_DNA"/>
</dbReference>
<dbReference type="PROSITE" id="PS00842">
    <property type="entry name" value="XPG_2"/>
    <property type="match status" value="1"/>
</dbReference>
<comment type="cofactor">
    <cofactor evidence="15">
        <name>Mg(2+)</name>
        <dbReference type="ChEBI" id="CHEBI:18420"/>
    </cofactor>
    <text evidence="15">Binds 2 magnesium ions per subunit. They probably participate in the reaction catalyzed by the enzyme. May bind an additional third magnesium ion after substrate binding.</text>
</comment>
<evidence type="ECO:0000313" key="18">
    <source>
        <dbReference type="EMBL" id="PVH22372.1"/>
    </source>
</evidence>
<dbReference type="OrthoDB" id="1937206at2759"/>
<evidence type="ECO:0000256" key="9">
    <source>
        <dbReference type="ARBA" id="ARBA00022839"/>
    </source>
</evidence>
<keyword evidence="2 15" id="KW-0597">Phosphoprotein</keyword>
<proteinExistence type="inferred from homology"/>
<dbReference type="InterPro" id="IPR029060">
    <property type="entry name" value="PIN-like_dom_sf"/>
</dbReference>
<comment type="similarity">
    <text evidence="14 15">Belongs to the XPG/RAD2 endonuclease family. FEN1 subfamily.</text>
</comment>
<keyword evidence="9 15" id="KW-0269">Exonuclease</keyword>
<dbReference type="VEuPathDB" id="FungiDB:CXQ85_004940"/>
<evidence type="ECO:0000256" key="6">
    <source>
        <dbReference type="ARBA" id="ARBA00022759"/>
    </source>
</evidence>
<dbReference type="SMART" id="SM00484">
    <property type="entry name" value="XPGI"/>
    <property type="match status" value="1"/>
</dbReference>
<keyword evidence="7 15" id="KW-0227">DNA damage</keyword>
<dbReference type="Gene3D" id="3.40.50.1010">
    <property type="entry name" value="5'-nuclease"/>
    <property type="match status" value="1"/>
</dbReference>
<dbReference type="SUPFAM" id="SSF47807">
    <property type="entry name" value="5' to 3' exonuclease, C-terminal subdomain"/>
    <property type="match status" value="1"/>
</dbReference>
<dbReference type="GO" id="GO:0008409">
    <property type="term" value="F:5'-3' exonuclease activity"/>
    <property type="evidence" value="ECO:0007669"/>
    <property type="project" value="UniProtKB-UniRule"/>
</dbReference>
<keyword evidence="3 15" id="KW-0235">DNA replication</keyword>
<evidence type="ECO:0000256" key="14">
    <source>
        <dbReference type="ARBA" id="ARBA00034726"/>
    </source>
</evidence>
<protein>
    <recommendedName>
        <fullName evidence="15">Flap endonuclease 1</fullName>
        <shortName evidence="15">FEN-1</shortName>
        <ecNumber evidence="15">3.1.-.-</ecNumber>
    </recommendedName>
    <alternativeName>
        <fullName evidence="15">Flap structure-specific endonuclease 1</fullName>
    </alternativeName>
</protein>
<dbReference type="InterPro" id="IPR006084">
    <property type="entry name" value="XPG/Rad2"/>
</dbReference>
<dbReference type="GO" id="GO:0005730">
    <property type="term" value="C:nucleolus"/>
    <property type="evidence" value="ECO:0007669"/>
    <property type="project" value="UniProtKB-SubCell"/>
</dbReference>
<keyword evidence="12 15" id="KW-0234">DNA repair</keyword>
<evidence type="ECO:0000256" key="7">
    <source>
        <dbReference type="ARBA" id="ARBA00022763"/>
    </source>
</evidence>
<dbReference type="CDD" id="cd09867">
    <property type="entry name" value="PIN_FEN1"/>
    <property type="match status" value="1"/>
</dbReference>
<dbReference type="HAMAP" id="MF_00614">
    <property type="entry name" value="Fen"/>
    <property type="match status" value="1"/>
</dbReference>
<dbReference type="SUPFAM" id="SSF88723">
    <property type="entry name" value="PIN domain-like"/>
    <property type="match status" value="1"/>
</dbReference>
<keyword evidence="8 15" id="KW-0378">Hydrolase</keyword>
<evidence type="ECO:0000259" key="17">
    <source>
        <dbReference type="SMART" id="SM00485"/>
    </source>
</evidence>
<dbReference type="GO" id="GO:0003677">
    <property type="term" value="F:DNA binding"/>
    <property type="evidence" value="ECO:0007669"/>
    <property type="project" value="UniProtKB-UniRule"/>
</dbReference>
<comment type="subcellular location">
    <subcellularLocation>
        <location evidence="1 15">Mitochondrion</location>
    </subcellularLocation>
    <subcellularLocation>
        <location evidence="15">Nucleus</location>
        <location evidence="15">Nucleolus</location>
    </subcellularLocation>
    <subcellularLocation>
        <location evidence="15">Nucleus</location>
        <location evidence="15">Nucleoplasm</location>
    </subcellularLocation>
    <text evidence="15">Resides mostly in the nucleoli and relocalizes to the nucleoplasm upon DNA damage.</text>
</comment>
<evidence type="ECO:0000256" key="1">
    <source>
        <dbReference type="ARBA" id="ARBA00004173"/>
    </source>
</evidence>
<evidence type="ECO:0000259" key="16">
    <source>
        <dbReference type="SMART" id="SM00484"/>
    </source>
</evidence>
<keyword evidence="4 15" id="KW-0540">Nuclease</keyword>
<dbReference type="Gene3D" id="1.10.150.20">
    <property type="entry name" value="5' to 3' exonuclease, C-terminal subdomain"/>
    <property type="match status" value="1"/>
</dbReference>
<dbReference type="Proteomes" id="UP000244309">
    <property type="component" value="Unassembled WGS sequence"/>
</dbReference>
<dbReference type="SMART" id="SM00485">
    <property type="entry name" value="XPGN"/>
    <property type="match status" value="1"/>
</dbReference>
<evidence type="ECO:0000256" key="8">
    <source>
        <dbReference type="ARBA" id="ARBA00022801"/>
    </source>
</evidence>
<dbReference type="AlphaFoldDB" id="A0A2V1AX32"/>
<dbReference type="InterPro" id="IPR006085">
    <property type="entry name" value="XPG_DNA_repair_N"/>
</dbReference>
<evidence type="ECO:0000256" key="2">
    <source>
        <dbReference type="ARBA" id="ARBA00022553"/>
    </source>
</evidence>
<dbReference type="FunFam" id="1.10.150.20:FF:000009">
    <property type="entry name" value="Flap endonuclease 1"/>
    <property type="match status" value="1"/>
</dbReference>
<dbReference type="RefSeq" id="XP_025343312.1">
    <property type="nucleotide sequence ID" value="XM_025488545.1"/>
</dbReference>
<dbReference type="InterPro" id="IPR019974">
    <property type="entry name" value="XPG_CS"/>
</dbReference>
<dbReference type="GO" id="GO:0000287">
    <property type="term" value="F:magnesium ion binding"/>
    <property type="evidence" value="ECO:0007669"/>
    <property type="project" value="UniProtKB-UniRule"/>
</dbReference>
<feature type="domain" description="XPG N-terminal" evidence="17">
    <location>
        <begin position="1"/>
        <end position="109"/>
    </location>
</feature>
<dbReference type="InterPro" id="IPR006086">
    <property type="entry name" value="XPG-I_dom"/>
</dbReference>
<keyword evidence="5 15" id="KW-0479">Metal-binding</keyword>
<dbReference type="SMART" id="SM00279">
    <property type="entry name" value="HhH2"/>
    <property type="match status" value="1"/>
</dbReference>
<keyword evidence="11 15" id="KW-0496">Mitochondrion</keyword>
<evidence type="ECO:0000256" key="12">
    <source>
        <dbReference type="ARBA" id="ARBA00023204"/>
    </source>
</evidence>
<evidence type="ECO:0000256" key="4">
    <source>
        <dbReference type="ARBA" id="ARBA00022722"/>
    </source>
</evidence>
<dbReference type="InterPro" id="IPR036279">
    <property type="entry name" value="5-3_exonuclease_C_sf"/>
</dbReference>
<name>A0A2V1AX32_9ASCO</name>
<dbReference type="InterPro" id="IPR023426">
    <property type="entry name" value="Flap_endonuc"/>
</dbReference>
<dbReference type="GO" id="GO:0005739">
    <property type="term" value="C:mitochondrion"/>
    <property type="evidence" value="ECO:0007669"/>
    <property type="project" value="UniProtKB-SubCell"/>
</dbReference>
<reference evidence="18 19" key="1">
    <citation type="submission" date="2017-12" db="EMBL/GenBank/DDBJ databases">
        <title>Genome Sequence of a Multidrug-Resistant Candida haemulonii Isolate from a Patient with Chronic Leg Ulcers in Israel.</title>
        <authorList>
            <person name="Chow N.A."/>
            <person name="Gade L."/>
            <person name="Batra D."/>
            <person name="Rowe L.A."/>
            <person name="Ben-Ami R."/>
            <person name="Loparev V.N."/>
            <person name="Litvintseva A.P."/>
        </authorList>
    </citation>
    <scope>NUCLEOTIDE SEQUENCE [LARGE SCALE GENOMIC DNA]</scope>
    <source>
        <strain evidence="18 19">B11899</strain>
    </source>
</reference>
<evidence type="ECO:0000256" key="15">
    <source>
        <dbReference type="HAMAP-Rule" id="MF_03140"/>
    </source>
</evidence>
<comment type="caution">
    <text evidence="18">The sequence shown here is derived from an EMBL/GenBank/DDBJ whole genome shotgun (WGS) entry which is preliminary data.</text>
</comment>
<evidence type="ECO:0000256" key="11">
    <source>
        <dbReference type="ARBA" id="ARBA00023128"/>
    </source>
</evidence>
<dbReference type="GO" id="GO:0043137">
    <property type="term" value="P:DNA replication, removal of RNA primer"/>
    <property type="evidence" value="ECO:0007669"/>
    <property type="project" value="UniProtKB-UniRule"/>
</dbReference>
<dbReference type="STRING" id="45357.A0A2V1AX32"/>
<evidence type="ECO:0000256" key="10">
    <source>
        <dbReference type="ARBA" id="ARBA00022842"/>
    </source>
</evidence>
<dbReference type="GeneID" id="37010270"/>
<evidence type="ECO:0000256" key="5">
    <source>
        <dbReference type="ARBA" id="ARBA00022723"/>
    </source>
</evidence>
<dbReference type="CDD" id="cd09907">
    <property type="entry name" value="H3TH_FEN1-Euk"/>
    <property type="match status" value="1"/>
</dbReference>
<evidence type="ECO:0000313" key="19">
    <source>
        <dbReference type="Proteomes" id="UP000244309"/>
    </source>
</evidence>
<dbReference type="PANTHER" id="PTHR11081">
    <property type="entry name" value="FLAP ENDONUCLEASE FAMILY MEMBER"/>
    <property type="match status" value="1"/>
</dbReference>
<dbReference type="Pfam" id="PF00752">
    <property type="entry name" value="XPG_N"/>
    <property type="match status" value="1"/>
</dbReference>
<dbReference type="PRINTS" id="PR00853">
    <property type="entry name" value="XPGRADSUPER"/>
</dbReference>
<keyword evidence="10 15" id="KW-0460">Magnesium</keyword>
<dbReference type="GO" id="GO:0017108">
    <property type="term" value="F:5'-flap endonuclease activity"/>
    <property type="evidence" value="ECO:0007669"/>
    <property type="project" value="UniProtKB-UniRule"/>
</dbReference>
<organism evidence="18 19">
    <name type="scientific">Candidozyma haemuli</name>
    <dbReference type="NCBI Taxonomy" id="45357"/>
    <lineage>
        <taxon>Eukaryota</taxon>
        <taxon>Fungi</taxon>
        <taxon>Dikarya</taxon>
        <taxon>Ascomycota</taxon>
        <taxon>Saccharomycotina</taxon>
        <taxon>Pichiomycetes</taxon>
        <taxon>Metschnikowiaceae</taxon>
        <taxon>Candidozyma</taxon>
    </lineage>
</organism>
<keyword evidence="6 15" id="KW-0255">Endonuclease</keyword>
<evidence type="ECO:0000256" key="13">
    <source>
        <dbReference type="ARBA" id="ARBA00023242"/>
    </source>
</evidence>
<dbReference type="Pfam" id="PF00867">
    <property type="entry name" value="XPG_I"/>
    <property type="match status" value="1"/>
</dbReference>
<dbReference type="GO" id="GO:0006284">
    <property type="term" value="P:base-excision repair"/>
    <property type="evidence" value="ECO:0007669"/>
    <property type="project" value="UniProtKB-UniRule"/>
</dbReference>
<keyword evidence="13 15" id="KW-0539">Nucleus</keyword>